<dbReference type="AlphaFoldDB" id="A0A9P3PFV9"/>
<keyword evidence="3" id="KW-1185">Reference proteome</keyword>
<dbReference type="Proteomes" id="UP001063166">
    <property type="component" value="Unassembled WGS sequence"/>
</dbReference>
<dbReference type="OrthoDB" id="431929at2759"/>
<feature type="domain" description="ZFAND1-like ubiquitin-like" evidence="1">
    <location>
        <begin position="92"/>
        <end position="153"/>
    </location>
</feature>
<gene>
    <name evidence="2" type="ORF">LshimejAT787_0208370</name>
</gene>
<sequence>MQHVHNAIGLSVLPIAIRRLTHALWSKKAISQRVMKVPTDPVKLAQYRKIELMKMRHRASPGDPKDSSTSAPLEERLHVKVVVANGAEKLFWFRKRTIAGKVLDLLANHFKMKTSNESSLQLAKAVANDDVEVLHNDRPIAEQVEDGDQLVVVPVGPRA</sequence>
<evidence type="ECO:0000313" key="2">
    <source>
        <dbReference type="EMBL" id="GLB35272.1"/>
    </source>
</evidence>
<evidence type="ECO:0000259" key="1">
    <source>
        <dbReference type="Pfam" id="PF25327"/>
    </source>
</evidence>
<dbReference type="InterPro" id="IPR057358">
    <property type="entry name" value="UBL_ZFAND1-like"/>
</dbReference>
<reference evidence="2" key="1">
    <citation type="submission" date="2022-07" db="EMBL/GenBank/DDBJ databases">
        <title>The genome of Lyophyllum shimeji provides insight into the initial evolution of ectomycorrhizal fungal genome.</title>
        <authorList>
            <person name="Kobayashi Y."/>
            <person name="Shibata T."/>
            <person name="Hirakawa H."/>
            <person name="Shigenobu S."/>
            <person name="Nishiyama T."/>
            <person name="Yamada A."/>
            <person name="Hasebe M."/>
            <person name="Kawaguchi M."/>
        </authorList>
    </citation>
    <scope>NUCLEOTIDE SEQUENCE</scope>
    <source>
        <strain evidence="2">AT787</strain>
    </source>
</reference>
<protein>
    <submittedName>
        <fullName evidence="2">AN1-like Zinc finger</fullName>
    </submittedName>
</protein>
<comment type="caution">
    <text evidence="2">The sequence shown here is derived from an EMBL/GenBank/DDBJ whole genome shotgun (WGS) entry which is preliminary data.</text>
</comment>
<dbReference type="EMBL" id="BRPK01000002">
    <property type="protein sequence ID" value="GLB35272.1"/>
    <property type="molecule type" value="Genomic_DNA"/>
</dbReference>
<evidence type="ECO:0000313" key="3">
    <source>
        <dbReference type="Proteomes" id="UP001063166"/>
    </source>
</evidence>
<accession>A0A9P3PFV9</accession>
<organism evidence="2 3">
    <name type="scientific">Lyophyllum shimeji</name>
    <name type="common">Hon-shimeji</name>
    <name type="synonym">Tricholoma shimeji</name>
    <dbReference type="NCBI Taxonomy" id="47721"/>
    <lineage>
        <taxon>Eukaryota</taxon>
        <taxon>Fungi</taxon>
        <taxon>Dikarya</taxon>
        <taxon>Basidiomycota</taxon>
        <taxon>Agaricomycotina</taxon>
        <taxon>Agaricomycetes</taxon>
        <taxon>Agaricomycetidae</taxon>
        <taxon>Agaricales</taxon>
        <taxon>Tricholomatineae</taxon>
        <taxon>Lyophyllaceae</taxon>
        <taxon>Lyophyllum</taxon>
    </lineage>
</organism>
<name>A0A9P3PFV9_LYOSH</name>
<proteinExistence type="predicted"/>
<dbReference type="Pfam" id="PF25327">
    <property type="entry name" value="UBL_ZFAND1"/>
    <property type="match status" value="1"/>
</dbReference>